<protein>
    <submittedName>
        <fullName evidence="1">Uncharacterized protein</fullName>
    </submittedName>
</protein>
<gene>
    <name evidence="1" type="ORF">CDAR_457591</name>
</gene>
<evidence type="ECO:0000313" key="1">
    <source>
        <dbReference type="EMBL" id="GIX68005.1"/>
    </source>
</evidence>
<organism evidence="1 2">
    <name type="scientific">Caerostris darwini</name>
    <dbReference type="NCBI Taxonomy" id="1538125"/>
    <lineage>
        <taxon>Eukaryota</taxon>
        <taxon>Metazoa</taxon>
        <taxon>Ecdysozoa</taxon>
        <taxon>Arthropoda</taxon>
        <taxon>Chelicerata</taxon>
        <taxon>Arachnida</taxon>
        <taxon>Araneae</taxon>
        <taxon>Araneomorphae</taxon>
        <taxon>Entelegynae</taxon>
        <taxon>Araneoidea</taxon>
        <taxon>Araneidae</taxon>
        <taxon>Caerostris</taxon>
    </lineage>
</organism>
<sequence>MTFTQKPVAEKSVTTRSFFRFINPLAVSSTGHLRRRLSCRRDPFGEGLGPKALGFGTMPALAFHLPPAFYRFLRPSTTGHGRL</sequence>
<proteinExistence type="predicted"/>
<reference evidence="1 2" key="1">
    <citation type="submission" date="2021-06" db="EMBL/GenBank/DDBJ databases">
        <title>Caerostris darwini draft genome.</title>
        <authorList>
            <person name="Kono N."/>
            <person name="Arakawa K."/>
        </authorList>
    </citation>
    <scope>NUCLEOTIDE SEQUENCE [LARGE SCALE GENOMIC DNA]</scope>
</reference>
<keyword evidence="2" id="KW-1185">Reference proteome</keyword>
<accession>A0AAV4M6X9</accession>
<dbReference type="AlphaFoldDB" id="A0AAV4M6X9"/>
<comment type="caution">
    <text evidence="1">The sequence shown here is derived from an EMBL/GenBank/DDBJ whole genome shotgun (WGS) entry which is preliminary data.</text>
</comment>
<evidence type="ECO:0000313" key="2">
    <source>
        <dbReference type="Proteomes" id="UP001054837"/>
    </source>
</evidence>
<dbReference type="EMBL" id="BPLQ01000145">
    <property type="protein sequence ID" value="GIX68005.1"/>
    <property type="molecule type" value="Genomic_DNA"/>
</dbReference>
<name>A0AAV4M6X9_9ARAC</name>
<dbReference type="Proteomes" id="UP001054837">
    <property type="component" value="Unassembled WGS sequence"/>
</dbReference>